<organism evidence="2 3">
    <name type="scientific">Sulfitobacter mediterraneus</name>
    <dbReference type="NCBI Taxonomy" id="83219"/>
    <lineage>
        <taxon>Bacteria</taxon>
        <taxon>Pseudomonadati</taxon>
        <taxon>Pseudomonadota</taxon>
        <taxon>Alphaproteobacteria</taxon>
        <taxon>Rhodobacterales</taxon>
        <taxon>Roseobacteraceae</taxon>
        <taxon>Sulfitobacter</taxon>
    </lineage>
</organism>
<dbReference type="AlphaFoldDB" id="A0A061SSX7"/>
<dbReference type="Gene3D" id="1.10.150.690">
    <property type="entry name" value="DUF2063"/>
    <property type="match status" value="1"/>
</dbReference>
<evidence type="ECO:0000313" key="3">
    <source>
        <dbReference type="Proteomes" id="UP000027337"/>
    </source>
</evidence>
<gene>
    <name evidence="2" type="ORF">PM02_14205</name>
</gene>
<sequence length="247" mass="27093">MIKAQQFRAGLLDPAVAVPDGLIDGKSQPAGRRYDVYRNNVTTSLCEALSTAFPLVRKLIGPQNFDNLAPLFVRNHPPKSPLMMHYGIDFPEFIKGFTPLAHIGYLADAARLDQALRRSYHAADAPAFDPSGLQTMAPDALSEMQIQLAPSSLILRSEWPLYDIWRFNNEDGAPKPQAVAQDILITRPEFDPQPWLLPSGAAIWLEALAKGQTFGAAHDLTLAQMPDFDLAAALTTALTSQAFKETP</sequence>
<feature type="domain" description="Putative DNA-binding" evidence="1">
    <location>
        <begin position="5"/>
        <end position="94"/>
    </location>
</feature>
<dbReference type="Proteomes" id="UP000027337">
    <property type="component" value="Unassembled WGS sequence"/>
</dbReference>
<dbReference type="EMBL" id="JEMU01000012">
    <property type="protein sequence ID" value="KAJ02355.1"/>
    <property type="molecule type" value="Genomic_DNA"/>
</dbReference>
<reference evidence="2 3" key="1">
    <citation type="journal article" date="2014" name="Genome Announc.">
        <title>Draft Genome Sequences of Two Isolates of the Roseobacter Group, Sulfitobacter sp. Strains 3SOLIMAR09 and 1FIGIMAR09, from Harbors of Mallorca Island (Mediterranean Sea).</title>
        <authorList>
            <person name="Mas-Llado M."/>
            <person name="Pina-Villalonga J.M."/>
            <person name="Brunet-Galmes I."/>
            <person name="Nogales B."/>
            <person name="Bosch R."/>
        </authorList>
    </citation>
    <scope>NUCLEOTIDE SEQUENCE [LARGE SCALE GENOMIC DNA]</scope>
    <source>
        <strain evidence="2 3">1FIGIMAR09</strain>
    </source>
</reference>
<dbReference type="InterPro" id="IPR018640">
    <property type="entry name" value="DUF2063"/>
</dbReference>
<accession>A0A061SSX7</accession>
<dbReference type="eggNOG" id="COG3219">
    <property type="taxonomic scope" value="Bacteria"/>
</dbReference>
<evidence type="ECO:0000313" key="2">
    <source>
        <dbReference type="EMBL" id="KAJ02355.1"/>
    </source>
</evidence>
<comment type="caution">
    <text evidence="2">The sequence shown here is derived from an EMBL/GenBank/DDBJ whole genome shotgun (WGS) entry which is preliminary data.</text>
</comment>
<name>A0A061SSX7_9RHOB</name>
<dbReference type="RefSeq" id="WP_037909611.1">
    <property type="nucleotide sequence ID" value="NZ_JEMU01000012.1"/>
</dbReference>
<dbReference type="InterPro" id="IPR044922">
    <property type="entry name" value="DUF2063_N_sf"/>
</dbReference>
<dbReference type="Pfam" id="PF09836">
    <property type="entry name" value="DUF2063"/>
    <property type="match status" value="1"/>
</dbReference>
<proteinExistence type="predicted"/>
<keyword evidence="3" id="KW-1185">Reference proteome</keyword>
<evidence type="ECO:0000259" key="1">
    <source>
        <dbReference type="Pfam" id="PF09836"/>
    </source>
</evidence>
<dbReference type="STRING" id="83219.PM02_14205"/>
<protein>
    <recommendedName>
        <fullName evidence="1">Putative DNA-binding domain-containing protein</fullName>
    </recommendedName>
</protein>